<gene>
    <name evidence="1" type="ORF">LCGC14_0810210</name>
</gene>
<proteinExistence type="predicted"/>
<evidence type="ECO:0000313" key="1">
    <source>
        <dbReference type="EMBL" id="KKN32792.1"/>
    </source>
</evidence>
<dbReference type="AlphaFoldDB" id="A0A0F9Q736"/>
<comment type="caution">
    <text evidence="1">The sequence shown here is derived from an EMBL/GenBank/DDBJ whole genome shotgun (WGS) entry which is preliminary data.</text>
</comment>
<reference evidence="1" key="1">
    <citation type="journal article" date="2015" name="Nature">
        <title>Complex archaea that bridge the gap between prokaryotes and eukaryotes.</title>
        <authorList>
            <person name="Spang A."/>
            <person name="Saw J.H."/>
            <person name="Jorgensen S.L."/>
            <person name="Zaremba-Niedzwiedzka K."/>
            <person name="Martijn J."/>
            <person name="Lind A.E."/>
            <person name="van Eijk R."/>
            <person name="Schleper C."/>
            <person name="Guy L."/>
            <person name="Ettema T.J."/>
        </authorList>
    </citation>
    <scope>NUCLEOTIDE SEQUENCE</scope>
</reference>
<name>A0A0F9Q736_9ZZZZ</name>
<accession>A0A0F9Q736</accession>
<sequence length="156" mass="17625">MERVDPKSHIKSEFFLPVRRRMQDLFRIKGIDTAGRLVVHLSEWTAEYTAGARETSHGKSEIFRSPVYRFISFWVDMEIDGILAGRTEFHFSIKSLCDIAAFDEAIEGSAFSLFGKAEVILEHGFCPSCDQPYSRDQARGLICECIAKAAKDAKAK</sequence>
<protein>
    <submittedName>
        <fullName evidence="1">Uncharacterized protein</fullName>
    </submittedName>
</protein>
<organism evidence="1">
    <name type="scientific">marine sediment metagenome</name>
    <dbReference type="NCBI Taxonomy" id="412755"/>
    <lineage>
        <taxon>unclassified sequences</taxon>
        <taxon>metagenomes</taxon>
        <taxon>ecological metagenomes</taxon>
    </lineage>
</organism>
<dbReference type="EMBL" id="LAZR01002228">
    <property type="protein sequence ID" value="KKN32792.1"/>
    <property type="molecule type" value="Genomic_DNA"/>
</dbReference>